<evidence type="ECO:0000313" key="1">
    <source>
        <dbReference type="EMBL" id="KAI3377685.1"/>
    </source>
</evidence>
<keyword evidence="2" id="KW-1185">Reference proteome</keyword>
<protein>
    <submittedName>
        <fullName evidence="1">Uncharacterized protein</fullName>
    </submittedName>
</protein>
<gene>
    <name evidence="1" type="ORF">L3Q82_008845</name>
</gene>
<comment type="caution">
    <text evidence="1">The sequence shown here is derived from an EMBL/GenBank/DDBJ whole genome shotgun (WGS) entry which is preliminary data.</text>
</comment>
<reference evidence="1" key="1">
    <citation type="submission" date="2022-04" db="EMBL/GenBank/DDBJ databases">
        <title>Jade perch genome.</title>
        <authorList>
            <person name="Chao B."/>
        </authorList>
    </citation>
    <scope>NUCLEOTIDE SEQUENCE</scope>
    <source>
        <strain evidence="1">CB-2022</strain>
    </source>
</reference>
<organism evidence="1 2">
    <name type="scientific">Scortum barcoo</name>
    <name type="common">barcoo grunter</name>
    <dbReference type="NCBI Taxonomy" id="214431"/>
    <lineage>
        <taxon>Eukaryota</taxon>
        <taxon>Metazoa</taxon>
        <taxon>Chordata</taxon>
        <taxon>Craniata</taxon>
        <taxon>Vertebrata</taxon>
        <taxon>Euteleostomi</taxon>
        <taxon>Actinopterygii</taxon>
        <taxon>Neopterygii</taxon>
        <taxon>Teleostei</taxon>
        <taxon>Neoteleostei</taxon>
        <taxon>Acanthomorphata</taxon>
        <taxon>Eupercaria</taxon>
        <taxon>Centrarchiformes</taxon>
        <taxon>Terapontoidei</taxon>
        <taxon>Terapontidae</taxon>
        <taxon>Scortum</taxon>
    </lineage>
</organism>
<dbReference type="Proteomes" id="UP000831701">
    <property type="component" value="Chromosome 1"/>
</dbReference>
<dbReference type="EMBL" id="CM041531">
    <property type="protein sequence ID" value="KAI3377685.1"/>
    <property type="molecule type" value="Genomic_DNA"/>
</dbReference>
<proteinExistence type="predicted"/>
<evidence type="ECO:0000313" key="2">
    <source>
        <dbReference type="Proteomes" id="UP000831701"/>
    </source>
</evidence>
<accession>A0ACB8XC58</accession>
<name>A0ACB8XC58_9TELE</name>
<sequence length="70" mass="8014">MDSRIRCSFYILTGCIPVLVQQLHRPQPLKNYPSATTLVQERRQQERLHVGSRVLADVGATLAYSWFPSN</sequence>